<proteinExistence type="inferred from homology"/>
<protein>
    <submittedName>
        <fullName evidence="10">ABC transporter permease</fullName>
    </submittedName>
</protein>
<evidence type="ECO:0000256" key="7">
    <source>
        <dbReference type="SAM" id="Phobius"/>
    </source>
</evidence>
<comment type="subcellular location">
    <subcellularLocation>
        <location evidence="1">Cell membrane</location>
        <topology evidence="1">Multi-pass membrane protein</topology>
    </subcellularLocation>
</comment>
<name>A0A2N3PM01_9PROT</name>
<evidence type="ECO:0000256" key="2">
    <source>
        <dbReference type="ARBA" id="ARBA00022475"/>
    </source>
</evidence>
<dbReference type="AlphaFoldDB" id="A0A2N3PM01"/>
<evidence type="ECO:0000256" key="1">
    <source>
        <dbReference type="ARBA" id="ARBA00004651"/>
    </source>
</evidence>
<keyword evidence="2" id="KW-1003">Cell membrane</keyword>
<keyword evidence="5 7" id="KW-0472">Membrane</keyword>
<dbReference type="OrthoDB" id="9770036at2"/>
<keyword evidence="3 7" id="KW-0812">Transmembrane</keyword>
<dbReference type="PANTHER" id="PTHR30572">
    <property type="entry name" value="MEMBRANE COMPONENT OF TRANSPORTER-RELATED"/>
    <property type="match status" value="1"/>
</dbReference>
<feature type="transmembrane region" description="Helical" evidence="7">
    <location>
        <begin position="397"/>
        <end position="416"/>
    </location>
</feature>
<evidence type="ECO:0000259" key="8">
    <source>
        <dbReference type="Pfam" id="PF02687"/>
    </source>
</evidence>
<dbReference type="PANTHER" id="PTHR30572:SF4">
    <property type="entry name" value="ABC TRANSPORTER PERMEASE YTRF"/>
    <property type="match status" value="1"/>
</dbReference>
<feature type="transmembrane region" description="Helical" evidence="7">
    <location>
        <begin position="355"/>
        <end position="377"/>
    </location>
</feature>
<evidence type="ECO:0000256" key="6">
    <source>
        <dbReference type="ARBA" id="ARBA00038076"/>
    </source>
</evidence>
<evidence type="ECO:0000313" key="11">
    <source>
        <dbReference type="Proteomes" id="UP000233293"/>
    </source>
</evidence>
<evidence type="ECO:0000256" key="5">
    <source>
        <dbReference type="ARBA" id="ARBA00023136"/>
    </source>
</evidence>
<evidence type="ECO:0000313" key="10">
    <source>
        <dbReference type="EMBL" id="PKU21438.1"/>
    </source>
</evidence>
<organism evidence="10 11">
    <name type="scientific">Telmatospirillum siberiense</name>
    <dbReference type="NCBI Taxonomy" id="382514"/>
    <lineage>
        <taxon>Bacteria</taxon>
        <taxon>Pseudomonadati</taxon>
        <taxon>Pseudomonadota</taxon>
        <taxon>Alphaproteobacteria</taxon>
        <taxon>Rhodospirillales</taxon>
        <taxon>Rhodospirillaceae</taxon>
        <taxon>Telmatospirillum</taxon>
    </lineage>
</organism>
<keyword evidence="11" id="KW-1185">Reference proteome</keyword>
<feature type="domain" description="MacB-like periplasmic core" evidence="9">
    <location>
        <begin position="18"/>
        <end position="239"/>
    </location>
</feature>
<dbReference type="Pfam" id="PF12704">
    <property type="entry name" value="MacB_PCD"/>
    <property type="match status" value="1"/>
</dbReference>
<dbReference type="GO" id="GO:0005886">
    <property type="term" value="C:plasma membrane"/>
    <property type="evidence" value="ECO:0007669"/>
    <property type="project" value="UniProtKB-SubCell"/>
</dbReference>
<comment type="caution">
    <text evidence="10">The sequence shown here is derived from an EMBL/GenBank/DDBJ whole genome shotgun (WGS) entry which is preliminary data.</text>
</comment>
<dbReference type="Proteomes" id="UP000233293">
    <property type="component" value="Unassembled WGS sequence"/>
</dbReference>
<evidence type="ECO:0000256" key="3">
    <source>
        <dbReference type="ARBA" id="ARBA00022692"/>
    </source>
</evidence>
<dbReference type="InterPro" id="IPR025857">
    <property type="entry name" value="MacB_PCD"/>
</dbReference>
<sequence length="434" mass="46078">MVLRMLWRSFFEGRRRKILAAATVALAATLITTLFALSVDVGDKMAKEMTSYGSNIRVTPKADAMPLLIGGVDYNPLKGRDYLNERDLPKIKDIFWRNNIVGLVPRLALPATAEIDGTALRISVTGTYFDHLLPLPSDEGYRTGVRDINRFWQVEGTWPDDASESQALVGSRLAARLGVVAGGTLRLRTGDGADGPLRTVAIAGILTTGGEEDDGVTVPLAMAQAMAGLPGRIQSIDVSALTVPENDLARKARRGPEALSSEEYDKWYCTAYVGSIAHQIEEVLADTSARPIWQVAAGEGAVITRIQMLLLVVSAAAIAAAAMCVSALMNTTVLERAREIGLMKALGAAPWEIHLLFVGEAVIVGLIGGALGILAGYAVAQGVGWSVFQSGVDVRPITVPVVLAISVITVLAGSILPSRAIAALLPVEVLHGRR</sequence>
<dbReference type="RefSeq" id="WP_101253706.1">
    <property type="nucleotide sequence ID" value="NZ_PIUM01000059.1"/>
</dbReference>
<reference evidence="11" key="1">
    <citation type="submission" date="2017-12" db="EMBL/GenBank/DDBJ databases">
        <title>Draft genome sequence of Telmatospirillum siberiense 26-4b1T, an acidotolerant peatland alphaproteobacterium potentially involved in sulfur cycling.</title>
        <authorList>
            <person name="Hausmann B."/>
            <person name="Pjevac P."/>
            <person name="Schreck K."/>
            <person name="Herbold C.W."/>
            <person name="Daims H."/>
            <person name="Wagner M."/>
            <person name="Pester M."/>
            <person name="Loy A."/>
        </authorList>
    </citation>
    <scope>NUCLEOTIDE SEQUENCE [LARGE SCALE GENOMIC DNA]</scope>
    <source>
        <strain evidence="11">26-4b1</strain>
    </source>
</reference>
<dbReference type="Pfam" id="PF02687">
    <property type="entry name" value="FtsX"/>
    <property type="match status" value="1"/>
</dbReference>
<comment type="similarity">
    <text evidence="6">Belongs to the ABC-4 integral membrane protein family.</text>
</comment>
<evidence type="ECO:0000256" key="4">
    <source>
        <dbReference type="ARBA" id="ARBA00022989"/>
    </source>
</evidence>
<dbReference type="InterPro" id="IPR050250">
    <property type="entry name" value="Macrolide_Exporter_MacB"/>
</dbReference>
<keyword evidence="4 7" id="KW-1133">Transmembrane helix</keyword>
<gene>
    <name evidence="10" type="ORF">CWS72_26675</name>
</gene>
<dbReference type="InterPro" id="IPR003838">
    <property type="entry name" value="ABC3_permease_C"/>
</dbReference>
<evidence type="ECO:0000259" key="9">
    <source>
        <dbReference type="Pfam" id="PF12704"/>
    </source>
</evidence>
<dbReference type="EMBL" id="PIUM01000059">
    <property type="protein sequence ID" value="PKU21438.1"/>
    <property type="molecule type" value="Genomic_DNA"/>
</dbReference>
<feature type="transmembrane region" description="Helical" evidence="7">
    <location>
        <begin position="308"/>
        <end position="334"/>
    </location>
</feature>
<feature type="domain" description="ABC3 transporter permease C-terminal" evidence="8">
    <location>
        <begin position="312"/>
        <end position="422"/>
    </location>
</feature>
<dbReference type="GO" id="GO:0022857">
    <property type="term" value="F:transmembrane transporter activity"/>
    <property type="evidence" value="ECO:0007669"/>
    <property type="project" value="TreeGrafter"/>
</dbReference>
<accession>A0A2N3PM01</accession>